<name>A0A1B6BYB0_9HEMI</name>
<gene>
    <name evidence="2" type="ORF">g.6785</name>
</gene>
<feature type="chain" id="PRO_5008579953" evidence="1">
    <location>
        <begin position="28"/>
        <end position="279"/>
    </location>
</feature>
<keyword evidence="1" id="KW-0732">Signal</keyword>
<proteinExistence type="predicted"/>
<sequence>QQVANMAPVKAAISLLAIFAFVQATAARCYCICEAPVIEPCYVPPVIEPCYVPPVIEPCYVPPVIEPCYVPPVIDPCVPCYVDPVVDPIVVEDDVLIIDIFIDSDELTIDTIVIDAIITDPIYEDPITCYPDYGVTAYPDVFITTLPYTLPIVTPPTSYSIPTTTYPACTLPANQFPPTYSLCRYPTYGQVSSYYYPPTSPTVCFDPSPFIPTFPTYPNGYGPYSLPTVTAPVVSSPLLNSLSNLTTDEVIVYYVSGDISSIFDGYNYCDPIQYNTVSL</sequence>
<feature type="signal peptide" evidence="1">
    <location>
        <begin position="1"/>
        <end position="27"/>
    </location>
</feature>
<protein>
    <submittedName>
        <fullName evidence="2">Uncharacterized protein</fullName>
    </submittedName>
</protein>
<dbReference type="EMBL" id="GEDC01031047">
    <property type="protein sequence ID" value="JAS06251.1"/>
    <property type="molecule type" value="Transcribed_RNA"/>
</dbReference>
<dbReference type="AlphaFoldDB" id="A0A1B6BYB0"/>
<evidence type="ECO:0000313" key="2">
    <source>
        <dbReference type="EMBL" id="JAS06251.1"/>
    </source>
</evidence>
<accession>A0A1B6BYB0</accession>
<organism evidence="2">
    <name type="scientific">Clastoptera arizonana</name>
    <name type="common">Arizona spittle bug</name>
    <dbReference type="NCBI Taxonomy" id="38151"/>
    <lineage>
        <taxon>Eukaryota</taxon>
        <taxon>Metazoa</taxon>
        <taxon>Ecdysozoa</taxon>
        <taxon>Arthropoda</taxon>
        <taxon>Hexapoda</taxon>
        <taxon>Insecta</taxon>
        <taxon>Pterygota</taxon>
        <taxon>Neoptera</taxon>
        <taxon>Paraneoptera</taxon>
        <taxon>Hemiptera</taxon>
        <taxon>Auchenorrhyncha</taxon>
        <taxon>Cercopoidea</taxon>
        <taxon>Clastopteridae</taxon>
        <taxon>Clastoptera</taxon>
    </lineage>
</organism>
<evidence type="ECO:0000256" key="1">
    <source>
        <dbReference type="SAM" id="SignalP"/>
    </source>
</evidence>
<feature type="non-terminal residue" evidence="2">
    <location>
        <position position="1"/>
    </location>
</feature>
<reference evidence="2" key="1">
    <citation type="submission" date="2015-12" db="EMBL/GenBank/DDBJ databases">
        <title>De novo transcriptome assembly of four potential Pierce s Disease insect vectors from Arizona vineyards.</title>
        <authorList>
            <person name="Tassone E.E."/>
        </authorList>
    </citation>
    <scope>NUCLEOTIDE SEQUENCE</scope>
</reference>